<gene>
    <name evidence="1" type="ORF">P3T76_014623</name>
</gene>
<reference evidence="1" key="1">
    <citation type="submission" date="2023-08" db="EMBL/GenBank/DDBJ databases">
        <title>Reference Genome Resource for the Citrus Pathogen Phytophthora citrophthora.</title>
        <authorList>
            <person name="Moller H."/>
            <person name="Coetzee B."/>
            <person name="Rose L.J."/>
            <person name="Van Niekerk J.M."/>
        </authorList>
    </citation>
    <scope>NUCLEOTIDE SEQUENCE</scope>
    <source>
        <strain evidence="1">STE-U-9442</strain>
    </source>
</reference>
<proteinExistence type="predicted"/>
<dbReference type="AlphaFoldDB" id="A0AAD9LB16"/>
<dbReference type="EMBL" id="JASMQC010000043">
    <property type="protein sequence ID" value="KAK1929948.1"/>
    <property type="molecule type" value="Genomic_DNA"/>
</dbReference>
<evidence type="ECO:0000313" key="2">
    <source>
        <dbReference type="Proteomes" id="UP001259832"/>
    </source>
</evidence>
<keyword evidence="2" id="KW-1185">Reference proteome</keyword>
<accession>A0AAD9LB16</accession>
<organism evidence="1 2">
    <name type="scientific">Phytophthora citrophthora</name>
    <dbReference type="NCBI Taxonomy" id="4793"/>
    <lineage>
        <taxon>Eukaryota</taxon>
        <taxon>Sar</taxon>
        <taxon>Stramenopiles</taxon>
        <taxon>Oomycota</taxon>
        <taxon>Peronosporomycetes</taxon>
        <taxon>Peronosporales</taxon>
        <taxon>Peronosporaceae</taxon>
        <taxon>Phytophthora</taxon>
    </lineage>
</organism>
<comment type="caution">
    <text evidence="1">The sequence shown here is derived from an EMBL/GenBank/DDBJ whole genome shotgun (WGS) entry which is preliminary data.</text>
</comment>
<sequence length="159" mass="17890">MGGEAKFDPGEAGARFFCVDRDLDCVKHECEVPLDLGEAKGLLLVSPSKSLSIVRYHCLQKSLLHADTCTRSLLSSGRKVLGSLTSNKGGSFVKFMMQLKRGNEVLSGLAHQTLYEPISDHYGRDVDEMSTRRRITPARRRLSRVRKDVLAHRRRQLYS</sequence>
<protein>
    <submittedName>
        <fullName evidence="1">Uncharacterized protein</fullName>
    </submittedName>
</protein>
<evidence type="ECO:0000313" key="1">
    <source>
        <dbReference type="EMBL" id="KAK1929948.1"/>
    </source>
</evidence>
<dbReference type="Proteomes" id="UP001259832">
    <property type="component" value="Unassembled WGS sequence"/>
</dbReference>
<name>A0AAD9LB16_9STRA</name>